<protein>
    <submittedName>
        <fullName evidence="1">Uncharacterized protein</fullName>
    </submittedName>
</protein>
<name>A0A8S5T0P7_9CAUD</name>
<sequence length="39" mass="4711">MVALIGAILHTLNFKVKHIFYKNYKIVRSETFFEKILHF</sequence>
<proteinExistence type="predicted"/>
<accession>A0A8S5T0P7</accession>
<reference evidence="1" key="1">
    <citation type="journal article" date="2021" name="Proc. Natl. Acad. Sci. U.S.A.">
        <title>A Catalog of Tens of Thousands of Viruses from Human Metagenomes Reveals Hidden Associations with Chronic Diseases.</title>
        <authorList>
            <person name="Tisza M.J."/>
            <person name="Buck C.B."/>
        </authorList>
    </citation>
    <scope>NUCLEOTIDE SEQUENCE</scope>
    <source>
        <strain evidence="1">CtiJm4</strain>
    </source>
</reference>
<evidence type="ECO:0000313" key="1">
    <source>
        <dbReference type="EMBL" id="DAF56940.1"/>
    </source>
</evidence>
<dbReference type="EMBL" id="BK032724">
    <property type="protein sequence ID" value="DAF56940.1"/>
    <property type="molecule type" value="Genomic_DNA"/>
</dbReference>
<organism evidence="1">
    <name type="scientific">Siphoviridae sp. ctiJm4</name>
    <dbReference type="NCBI Taxonomy" id="2827916"/>
    <lineage>
        <taxon>Viruses</taxon>
        <taxon>Duplodnaviria</taxon>
        <taxon>Heunggongvirae</taxon>
        <taxon>Uroviricota</taxon>
        <taxon>Caudoviricetes</taxon>
    </lineage>
</organism>